<dbReference type="Proteomes" id="UP001433268">
    <property type="component" value="Unassembled WGS sequence"/>
</dbReference>
<dbReference type="GeneID" id="92049110"/>
<dbReference type="InterPro" id="IPR057678">
    <property type="entry name" value="DUF7918"/>
</dbReference>
<dbReference type="RefSeq" id="XP_066661742.1">
    <property type="nucleotide sequence ID" value="XM_066816050.1"/>
</dbReference>
<feature type="domain" description="DUF7918" evidence="2">
    <location>
        <begin position="9"/>
        <end position="239"/>
    </location>
</feature>
<reference evidence="3 4" key="1">
    <citation type="submission" date="2023-01" db="EMBL/GenBank/DDBJ databases">
        <title>Analysis of 21 Apiospora genomes using comparative genomics revels a genus with tremendous synthesis potential of carbohydrate active enzymes and secondary metabolites.</title>
        <authorList>
            <person name="Sorensen T."/>
        </authorList>
    </citation>
    <scope>NUCLEOTIDE SEQUENCE [LARGE SCALE GENOMIC DNA]</scope>
    <source>
        <strain evidence="3 4">CBS 114990</strain>
    </source>
</reference>
<feature type="region of interest" description="Disordered" evidence="1">
    <location>
        <begin position="235"/>
        <end position="301"/>
    </location>
</feature>
<name>A0ABR1V1G3_9PEZI</name>
<accession>A0ABR1V1G3</accession>
<evidence type="ECO:0000256" key="1">
    <source>
        <dbReference type="SAM" id="MobiDB-lite"/>
    </source>
</evidence>
<dbReference type="PANTHER" id="PTHR36223">
    <property type="entry name" value="BETA-LACTAMASE-TYPE TRANSPEPTIDASE FOLD DOMAIN CONTAINING PROTEIN"/>
    <property type="match status" value="1"/>
</dbReference>
<comment type="caution">
    <text evidence="3">The sequence shown here is derived from an EMBL/GenBank/DDBJ whole genome shotgun (WGS) entry which is preliminary data.</text>
</comment>
<dbReference type="PANTHER" id="PTHR36223:SF1">
    <property type="entry name" value="TRANSCRIPTION ELONGATION FACTOR EAF N-TERMINAL DOMAIN-CONTAINING PROTEIN"/>
    <property type="match status" value="1"/>
</dbReference>
<evidence type="ECO:0000259" key="2">
    <source>
        <dbReference type="Pfam" id="PF25534"/>
    </source>
</evidence>
<evidence type="ECO:0000313" key="4">
    <source>
        <dbReference type="Proteomes" id="UP001433268"/>
    </source>
</evidence>
<proteinExistence type="predicted"/>
<protein>
    <recommendedName>
        <fullName evidence="2">DUF7918 domain-containing protein</fullName>
    </recommendedName>
</protein>
<sequence>MAILKGITGVQVYVRVGGRIAKEYRDPDPPPPTPNRCSVLCKYIESFTNRPFVIDTYVDPNYDFSYKDHTLSFHVYVDGKYMVNNCTSKEYVLAGCGYRSVSGPVMMDEQGVNVVQQKFRFSPVKTVDDDRRDRVQRDKEKARDIGVIEVQVFRIILREVTGFQRGSALRGQDLELSEKALKGKAISHGASCGKLEAPRQQTKNHEWDDIPEDRGPIAVYRFLYRSREALKQELIIPRSPSPPALPSEQRAGKSIPGRKRPQEVAEVRPKDEPQRPTVKRELSAVPELGQNPRDLRLGKRARRQDRKFKVIDLTLD</sequence>
<keyword evidence="4" id="KW-1185">Reference proteome</keyword>
<evidence type="ECO:0000313" key="3">
    <source>
        <dbReference type="EMBL" id="KAK8064988.1"/>
    </source>
</evidence>
<organism evidence="3 4">
    <name type="scientific">Apiospora hydei</name>
    <dbReference type="NCBI Taxonomy" id="1337664"/>
    <lineage>
        <taxon>Eukaryota</taxon>
        <taxon>Fungi</taxon>
        <taxon>Dikarya</taxon>
        <taxon>Ascomycota</taxon>
        <taxon>Pezizomycotina</taxon>
        <taxon>Sordariomycetes</taxon>
        <taxon>Xylariomycetidae</taxon>
        <taxon>Amphisphaeriales</taxon>
        <taxon>Apiosporaceae</taxon>
        <taxon>Apiospora</taxon>
    </lineage>
</organism>
<feature type="compositionally biased region" description="Basic and acidic residues" evidence="1">
    <location>
        <begin position="260"/>
        <end position="282"/>
    </location>
</feature>
<dbReference type="EMBL" id="JAQQWN010000009">
    <property type="protein sequence ID" value="KAK8064988.1"/>
    <property type="molecule type" value="Genomic_DNA"/>
</dbReference>
<gene>
    <name evidence="3" type="ORF">PG997_011735</name>
</gene>
<dbReference type="Pfam" id="PF25534">
    <property type="entry name" value="DUF7918"/>
    <property type="match status" value="1"/>
</dbReference>